<keyword evidence="4" id="KW-1185">Reference proteome</keyword>
<evidence type="ECO:0000313" key="4">
    <source>
        <dbReference type="Proteomes" id="UP001056535"/>
    </source>
</evidence>
<feature type="compositionally biased region" description="Acidic residues" evidence="1">
    <location>
        <begin position="294"/>
        <end position="307"/>
    </location>
</feature>
<keyword evidence="2" id="KW-0812">Transmembrane</keyword>
<organism evidence="3 4">
    <name type="scientific">Ornithinimicrobium cryptoxanthini</name>
    <dbReference type="NCBI Taxonomy" id="2934161"/>
    <lineage>
        <taxon>Bacteria</taxon>
        <taxon>Bacillati</taxon>
        <taxon>Actinomycetota</taxon>
        <taxon>Actinomycetes</taxon>
        <taxon>Micrococcales</taxon>
        <taxon>Ornithinimicrobiaceae</taxon>
        <taxon>Ornithinimicrobium</taxon>
    </lineage>
</organism>
<dbReference type="EMBL" id="CP099490">
    <property type="protein sequence ID" value="USQ75296.1"/>
    <property type="molecule type" value="Genomic_DNA"/>
</dbReference>
<protein>
    <submittedName>
        <fullName evidence="3">DUF5719 family protein</fullName>
    </submittedName>
</protein>
<feature type="region of interest" description="Disordered" evidence="1">
    <location>
        <begin position="1"/>
        <end position="160"/>
    </location>
</feature>
<evidence type="ECO:0000256" key="1">
    <source>
        <dbReference type="SAM" id="MobiDB-lite"/>
    </source>
</evidence>
<proteinExistence type="predicted"/>
<feature type="transmembrane region" description="Helical" evidence="2">
    <location>
        <begin position="178"/>
        <end position="196"/>
    </location>
</feature>
<keyword evidence="2" id="KW-0472">Membrane</keyword>
<evidence type="ECO:0000313" key="3">
    <source>
        <dbReference type="EMBL" id="USQ75296.1"/>
    </source>
</evidence>
<keyword evidence="2" id="KW-1133">Transmembrane helix</keyword>
<name>A0ABY4YET5_9MICO</name>
<dbReference type="Proteomes" id="UP001056535">
    <property type="component" value="Chromosome"/>
</dbReference>
<accession>A0ABY4YET5</accession>
<feature type="region of interest" description="Disordered" evidence="1">
    <location>
        <begin position="290"/>
        <end position="329"/>
    </location>
</feature>
<reference evidence="3" key="1">
    <citation type="submission" date="2022-06" db="EMBL/GenBank/DDBJ databases">
        <title>Ornithinimicrobium JY.X270.</title>
        <authorList>
            <person name="Huang Y."/>
        </authorList>
    </citation>
    <scope>NUCLEOTIDE SEQUENCE</scope>
    <source>
        <strain evidence="3">JY.X270</strain>
    </source>
</reference>
<gene>
    <name evidence="3" type="ORF">NF557_11765</name>
</gene>
<dbReference type="Pfam" id="PF18986">
    <property type="entry name" value="DUF5719"/>
    <property type="match status" value="1"/>
</dbReference>
<dbReference type="InterPro" id="IPR043777">
    <property type="entry name" value="DUF5719"/>
</dbReference>
<dbReference type="RefSeq" id="WP_252619572.1">
    <property type="nucleotide sequence ID" value="NZ_CP099490.1"/>
</dbReference>
<feature type="compositionally biased region" description="Basic and acidic residues" evidence="1">
    <location>
        <begin position="138"/>
        <end position="160"/>
    </location>
</feature>
<evidence type="ECO:0000256" key="2">
    <source>
        <dbReference type="SAM" id="Phobius"/>
    </source>
</evidence>
<sequence length="710" mass="71893">MPRRRRRTDKGSDAQQPRVDDFFYGNPDAPEDAAQGGETPHGDGRSDGDADGPPKGAEPESADAPASGDRPDESSAPSEEQDERATEPESVADQQGTRADRPVGLEVEQVEWADERDPWVEGPAEPDEDGEQTGGQRAQREEDFALRGRGHPEDDPAHPDHDALAAARRRRLRAGGRWGRLAVVVAVAGTLVWAAGSGQIGSVDLAQALGHEESTPGESPQTAGLSVITDAGVACVGPELVGLDDPSVPESEQTISVWAGSAPSEALPEGITPTGDGAVTLDVIAPGGAAGEAAEGDAQEDAGEGAAEDPGGSPAEDPGGSTGQSAQTAIRGDAAKLAVSGAHWVRVGAAGSMGAGLAASQVSVSLQEQERGLATAACLEARDDTWLVGGGNEVGRVERLVLVNPTGNPVTADVEVLGALGVVEVAGGRGVVVPAHGRQVLLLDALAPGEDRPVVHVTSVGGPVMAALGERWLEGTLDRGRELTTGTAAPATSLLIPAVPAPRADSADTAQVRVGVPGAETAVVQLRALTSEGPVRVANDVTTVNAGAVTDIDISDLPVGTHAIEVVADTPVVAAAQVQRRTDPESVGDLAWVPAVAPTDGLLGVPLAHRGDQELGRQLSVASLEGAGLAVVSVSGGVSESAPLEVPAGGQVAVALDPEIEGIWLQVTNGSASAAVITSVEDELGTLVAGLPVPEAPLTRQVRSVAPWLP</sequence>